<reference evidence="1" key="1">
    <citation type="submission" date="2018-05" db="EMBL/GenBank/DDBJ databases">
        <authorList>
            <person name="Lanie J.A."/>
            <person name="Ng W.-L."/>
            <person name="Kazmierczak K.M."/>
            <person name="Andrzejewski T.M."/>
            <person name="Davidsen T.M."/>
            <person name="Wayne K.J."/>
            <person name="Tettelin H."/>
            <person name="Glass J.I."/>
            <person name="Rusch D."/>
            <person name="Podicherti R."/>
            <person name="Tsui H.-C.T."/>
            <person name="Winkler M.E."/>
        </authorList>
    </citation>
    <scope>NUCLEOTIDE SEQUENCE</scope>
</reference>
<accession>A0A382D2Y3</accession>
<gene>
    <name evidence="1" type="ORF">METZ01_LOCUS184797</name>
</gene>
<name>A0A382D2Y3_9ZZZZ</name>
<organism evidence="1">
    <name type="scientific">marine metagenome</name>
    <dbReference type="NCBI Taxonomy" id="408172"/>
    <lineage>
        <taxon>unclassified sequences</taxon>
        <taxon>metagenomes</taxon>
        <taxon>ecological metagenomes</taxon>
    </lineage>
</organism>
<proteinExistence type="predicted"/>
<protein>
    <submittedName>
        <fullName evidence="1">Uncharacterized protein</fullName>
    </submittedName>
</protein>
<dbReference type="EMBL" id="UINC01037048">
    <property type="protein sequence ID" value="SVB31943.1"/>
    <property type="molecule type" value="Genomic_DNA"/>
</dbReference>
<sequence length="91" mass="10172">MAEKTFNLHFGSGIVAEEAQASDEYKVSTIQLLSFTEGPASGRHAVRFCYYSHRGTFQRSPLILDESSISDLRREVKACPKLHALLSKLVE</sequence>
<dbReference type="AlphaFoldDB" id="A0A382D2Y3"/>
<evidence type="ECO:0000313" key="1">
    <source>
        <dbReference type="EMBL" id="SVB31943.1"/>
    </source>
</evidence>